<dbReference type="Gene3D" id="3.20.20.370">
    <property type="entry name" value="Glycoside hydrolase/deacetylase"/>
    <property type="match status" value="1"/>
</dbReference>
<protein>
    <submittedName>
        <fullName evidence="4">Polysaccharide deacetylase family protein</fullName>
    </submittedName>
</protein>
<evidence type="ECO:0000256" key="2">
    <source>
        <dbReference type="SAM" id="SignalP"/>
    </source>
</evidence>
<dbReference type="InterPro" id="IPR051398">
    <property type="entry name" value="Polysacch_Deacetylase"/>
</dbReference>
<dbReference type="CDD" id="cd10918">
    <property type="entry name" value="CE4_NodB_like_5s_6s"/>
    <property type="match status" value="1"/>
</dbReference>
<dbReference type="Proteomes" id="UP000719942">
    <property type="component" value="Unassembled WGS sequence"/>
</dbReference>
<dbReference type="InterPro" id="IPR002509">
    <property type="entry name" value="NODB_dom"/>
</dbReference>
<name>A0ABS7DRU0_9FIRM</name>
<feature type="domain" description="NodB homology" evidence="3">
    <location>
        <begin position="103"/>
        <end position="290"/>
    </location>
</feature>
<evidence type="ECO:0000313" key="4">
    <source>
        <dbReference type="EMBL" id="MBW7573515.1"/>
    </source>
</evidence>
<feature type="signal peptide" evidence="2">
    <location>
        <begin position="1"/>
        <end position="36"/>
    </location>
</feature>
<comment type="caution">
    <text evidence="4">The sequence shown here is derived from an EMBL/GenBank/DDBJ whole genome shotgun (WGS) entry which is preliminary data.</text>
</comment>
<dbReference type="PROSITE" id="PS51677">
    <property type="entry name" value="NODB"/>
    <property type="match status" value="1"/>
</dbReference>
<proteinExistence type="predicted"/>
<evidence type="ECO:0000259" key="3">
    <source>
        <dbReference type="PROSITE" id="PS51677"/>
    </source>
</evidence>
<evidence type="ECO:0000256" key="1">
    <source>
        <dbReference type="ARBA" id="ARBA00022729"/>
    </source>
</evidence>
<dbReference type="EMBL" id="JAGFNZ010000005">
    <property type="protein sequence ID" value="MBW7573515.1"/>
    <property type="molecule type" value="Genomic_DNA"/>
</dbReference>
<reference evidence="4 5" key="1">
    <citation type="submission" date="2021-03" db="EMBL/GenBank/DDBJ databases">
        <title>Caproiciproducens sp. nov. isolated from feces of cow.</title>
        <authorList>
            <person name="Choi J.-Y."/>
        </authorList>
    </citation>
    <scope>NUCLEOTIDE SEQUENCE [LARGE SCALE GENOMIC DNA]</scope>
    <source>
        <strain evidence="4 5">AGMB10547</strain>
    </source>
</reference>
<sequence>MFAIFHINRRLALMFLTTAAIALMICCGAVANPARATESGRGIKLPILMYHSVLKDKSYQGVYVISPDSFEKDLQYLQKKGYTAVVMQDLLDYVNQKTPLPEKPVMITFDDGYYNNYLYAYPLIRKYKMKMVFSPIGYCTDQFSQKDADHANYSHCTWDEINEMMESGFVEIQNHTYNLHENKNGRLGAGMKRGESVGKYTSLLTEDLSKMQEEMKEHTGYTPTTFVYPFGAISNVSLPIVRQLGFHASLTCESRINYLTKDPNCLYGLGRYLRSGKTSTESYFKKIGLD</sequence>
<dbReference type="Pfam" id="PF01522">
    <property type="entry name" value="Polysacc_deac_1"/>
    <property type="match status" value="1"/>
</dbReference>
<dbReference type="InterPro" id="IPR011330">
    <property type="entry name" value="Glyco_hydro/deAcase_b/a-brl"/>
</dbReference>
<keyword evidence="5" id="KW-1185">Reference proteome</keyword>
<feature type="chain" id="PRO_5046783619" evidence="2">
    <location>
        <begin position="37"/>
        <end position="290"/>
    </location>
</feature>
<gene>
    <name evidence="4" type="ORF">J5W02_11915</name>
</gene>
<keyword evidence="1 2" id="KW-0732">Signal</keyword>
<dbReference type="PANTHER" id="PTHR34216:SF7">
    <property type="entry name" value="POLY-BETA-1,6-N-ACETYL-D-GLUCOSAMINE N-DEACETYLASE"/>
    <property type="match status" value="1"/>
</dbReference>
<organism evidence="4 5">
    <name type="scientific">Caproiciproducens faecalis</name>
    <dbReference type="NCBI Taxonomy" id="2820301"/>
    <lineage>
        <taxon>Bacteria</taxon>
        <taxon>Bacillati</taxon>
        <taxon>Bacillota</taxon>
        <taxon>Clostridia</taxon>
        <taxon>Eubacteriales</taxon>
        <taxon>Acutalibacteraceae</taxon>
        <taxon>Caproiciproducens</taxon>
    </lineage>
</organism>
<evidence type="ECO:0000313" key="5">
    <source>
        <dbReference type="Proteomes" id="UP000719942"/>
    </source>
</evidence>
<dbReference type="PANTHER" id="PTHR34216">
    <property type="match status" value="1"/>
</dbReference>
<dbReference type="SUPFAM" id="SSF88713">
    <property type="entry name" value="Glycoside hydrolase/deacetylase"/>
    <property type="match status" value="1"/>
</dbReference>
<accession>A0ABS7DRU0</accession>
<dbReference type="RefSeq" id="WP_219965928.1">
    <property type="nucleotide sequence ID" value="NZ_JAGFNZ010000005.1"/>
</dbReference>